<protein>
    <submittedName>
        <fullName evidence="1">Putative secreted peptide</fullName>
    </submittedName>
</protein>
<proteinExistence type="predicted"/>
<sequence>MMKSCISLFNNYRRLPCMLLLWAGIFVWLGRVSTMHVNVIELYIGTVVRVGQCRIHRGNSVIYFFVTKHVPKTLR</sequence>
<dbReference type="EMBL" id="GGFM01010658">
    <property type="protein sequence ID" value="MBW31409.1"/>
    <property type="molecule type" value="Transcribed_RNA"/>
</dbReference>
<organism evidence="1">
    <name type="scientific">Anopheles braziliensis</name>
    <dbReference type="NCBI Taxonomy" id="58242"/>
    <lineage>
        <taxon>Eukaryota</taxon>
        <taxon>Metazoa</taxon>
        <taxon>Ecdysozoa</taxon>
        <taxon>Arthropoda</taxon>
        <taxon>Hexapoda</taxon>
        <taxon>Insecta</taxon>
        <taxon>Pterygota</taxon>
        <taxon>Neoptera</taxon>
        <taxon>Endopterygota</taxon>
        <taxon>Diptera</taxon>
        <taxon>Nematocera</taxon>
        <taxon>Culicoidea</taxon>
        <taxon>Culicidae</taxon>
        <taxon>Anophelinae</taxon>
        <taxon>Anopheles</taxon>
    </lineage>
</organism>
<evidence type="ECO:0000313" key="1">
    <source>
        <dbReference type="EMBL" id="MBW31409.1"/>
    </source>
</evidence>
<name>A0A2M3ZSA1_9DIPT</name>
<accession>A0A2M3ZSA1</accession>
<reference evidence="1" key="1">
    <citation type="submission" date="2018-01" db="EMBL/GenBank/DDBJ databases">
        <title>An insight into the sialome of Amazonian anophelines.</title>
        <authorList>
            <person name="Ribeiro J.M."/>
            <person name="Scarpassa V."/>
            <person name="Calvo E."/>
        </authorList>
    </citation>
    <scope>NUCLEOTIDE SEQUENCE</scope>
    <source>
        <tissue evidence="1">Salivary glands</tissue>
    </source>
</reference>
<dbReference type="AlphaFoldDB" id="A0A2M3ZSA1"/>